<dbReference type="InterPro" id="IPR022572">
    <property type="entry name" value="DNA_rep/recomb_RecO_N"/>
</dbReference>
<sequence>MPRTRGFVLARQERNEADLVFTIFTEHLGLVHATAQGVRKPGAKLKGHLEPYSLADLVLVEARHGYRLTVASLISWPASIIGSEEKLKAAEAFVSVIRNTAFEAEDSGLWDLSFSFFTLLKDAQDSDEPPRILLWALVRFLNHSGYRLSADEEIVKTRELRDLFLHWEEREWNDIRKDSKTQIIASAFAAIARSFEMHFSLRFLFLTNNFLRRWAIKPPSAA</sequence>
<dbReference type="PANTHER" id="PTHR33991">
    <property type="entry name" value="DNA REPAIR PROTEIN RECO"/>
    <property type="match status" value="1"/>
</dbReference>
<dbReference type="GO" id="GO:0006302">
    <property type="term" value="P:double-strand break repair"/>
    <property type="evidence" value="ECO:0007669"/>
    <property type="project" value="TreeGrafter"/>
</dbReference>
<dbReference type="EMBL" id="JACQCQ010000012">
    <property type="protein sequence ID" value="MBI3627758.1"/>
    <property type="molecule type" value="Genomic_DNA"/>
</dbReference>
<feature type="domain" description="DNA replication/recombination mediator RecO N-terminal" evidence="4">
    <location>
        <begin position="3"/>
        <end position="74"/>
    </location>
</feature>
<evidence type="ECO:0000313" key="5">
    <source>
        <dbReference type="EMBL" id="MBI3627758.1"/>
    </source>
</evidence>
<name>A0A9D6QUA2_9BACT</name>
<evidence type="ECO:0000256" key="3">
    <source>
        <dbReference type="ARBA" id="ARBA00023204"/>
    </source>
</evidence>
<dbReference type="InterPro" id="IPR012340">
    <property type="entry name" value="NA-bd_OB-fold"/>
</dbReference>
<keyword evidence="1" id="KW-0227">DNA damage</keyword>
<evidence type="ECO:0000313" key="6">
    <source>
        <dbReference type="Proteomes" id="UP000808388"/>
    </source>
</evidence>
<evidence type="ECO:0000259" key="4">
    <source>
        <dbReference type="Pfam" id="PF11967"/>
    </source>
</evidence>
<dbReference type="Pfam" id="PF11967">
    <property type="entry name" value="RecO_N"/>
    <property type="match status" value="1"/>
</dbReference>
<dbReference type="PANTHER" id="PTHR33991:SF1">
    <property type="entry name" value="DNA REPAIR PROTEIN RECO"/>
    <property type="match status" value="1"/>
</dbReference>
<dbReference type="Proteomes" id="UP000808388">
    <property type="component" value="Unassembled WGS sequence"/>
</dbReference>
<accession>A0A9D6QUA2</accession>
<comment type="caution">
    <text evidence="5">The sequence shown here is derived from an EMBL/GenBank/DDBJ whole genome shotgun (WGS) entry which is preliminary data.</text>
</comment>
<dbReference type="SUPFAM" id="SSF50249">
    <property type="entry name" value="Nucleic acid-binding proteins"/>
    <property type="match status" value="1"/>
</dbReference>
<organism evidence="5 6">
    <name type="scientific">Candidatus Sungiibacteriota bacterium</name>
    <dbReference type="NCBI Taxonomy" id="2750080"/>
    <lineage>
        <taxon>Bacteria</taxon>
        <taxon>Candidatus Sungiibacteriota</taxon>
    </lineage>
</organism>
<proteinExistence type="predicted"/>
<dbReference type="GO" id="GO:0043590">
    <property type="term" value="C:bacterial nucleoid"/>
    <property type="evidence" value="ECO:0007669"/>
    <property type="project" value="TreeGrafter"/>
</dbReference>
<dbReference type="GO" id="GO:0006310">
    <property type="term" value="P:DNA recombination"/>
    <property type="evidence" value="ECO:0007669"/>
    <property type="project" value="UniProtKB-KW"/>
</dbReference>
<protein>
    <submittedName>
        <fullName evidence="5">Recombination protein O N-terminal domain-containing protein</fullName>
    </submittedName>
</protein>
<gene>
    <name evidence="5" type="ORF">HY220_03395</name>
</gene>
<evidence type="ECO:0000256" key="2">
    <source>
        <dbReference type="ARBA" id="ARBA00023172"/>
    </source>
</evidence>
<keyword evidence="2" id="KW-0233">DNA recombination</keyword>
<evidence type="ECO:0000256" key="1">
    <source>
        <dbReference type="ARBA" id="ARBA00022763"/>
    </source>
</evidence>
<keyword evidence="3" id="KW-0234">DNA repair</keyword>
<dbReference type="AlphaFoldDB" id="A0A9D6QUA2"/>
<reference evidence="5" key="1">
    <citation type="submission" date="2020-07" db="EMBL/GenBank/DDBJ databases">
        <title>Huge and variable diversity of episymbiotic CPR bacteria and DPANN archaea in groundwater ecosystems.</title>
        <authorList>
            <person name="He C.Y."/>
            <person name="Keren R."/>
            <person name="Whittaker M."/>
            <person name="Farag I.F."/>
            <person name="Doudna J."/>
            <person name="Cate J.H.D."/>
            <person name="Banfield J.F."/>
        </authorList>
    </citation>
    <scope>NUCLEOTIDE SEQUENCE</scope>
    <source>
        <strain evidence="5">NC_groundwater_972_Pr1_S-0.2um_49_27</strain>
    </source>
</reference>
<dbReference type="InterPro" id="IPR003717">
    <property type="entry name" value="RecO"/>
</dbReference>
<dbReference type="Gene3D" id="2.40.50.140">
    <property type="entry name" value="Nucleic acid-binding proteins"/>
    <property type="match status" value="1"/>
</dbReference>